<dbReference type="STRING" id="50718.SU60_16480"/>
<sequence>MPTWAQRQFDIELIIFKRVGDAESTSESWSSQLPKIDMTNVGSLDSEAYLSAKGAALLPRSSYQLNAQEAALNSHVGFKVLKHVAWRQSDQGQDSAPIFRIVGGRDFSGSFNADGSNINRPSSTIANADVNATETNETDDVYVDERDVNDSNLEETRSEGNMSKALYELDGKFQVYVQHYLFADTTLDLREPSVREVRFEATPDEQLDDKLGEVDGNVQVGNLAEISPTVTEEKFLKTYRMEQKRRMRSEEIHYLDSPMMGVIIQVRNVE</sequence>
<dbReference type="Pfam" id="PF10972">
    <property type="entry name" value="CsiV"/>
    <property type="match status" value="1"/>
</dbReference>
<reference evidence="1 2" key="1">
    <citation type="submission" date="2015-01" db="EMBL/GenBank/DDBJ databases">
        <title>Draft genome of Vibrio mytili type strain CAIM 528.</title>
        <authorList>
            <person name="Gonzalez-Castillo A."/>
            <person name="Gomez-Gil B."/>
            <person name="Enciso-Ibarra J."/>
        </authorList>
    </citation>
    <scope>NUCLEOTIDE SEQUENCE [LARGE SCALE GENOMIC DNA]</scope>
    <source>
        <strain evidence="1 2">CAIM 528</strain>
    </source>
</reference>
<dbReference type="AlphaFoldDB" id="A0A0C3DEY2"/>
<dbReference type="Proteomes" id="UP000031977">
    <property type="component" value="Unassembled WGS sequence"/>
</dbReference>
<dbReference type="InterPro" id="IPR021241">
    <property type="entry name" value="CsiV"/>
</dbReference>
<proteinExistence type="predicted"/>
<keyword evidence="2" id="KW-1185">Reference proteome</keyword>
<evidence type="ECO:0000313" key="1">
    <source>
        <dbReference type="EMBL" id="KIN09934.1"/>
    </source>
</evidence>
<comment type="caution">
    <text evidence="1">The sequence shown here is derived from an EMBL/GenBank/DDBJ whole genome shotgun (WGS) entry which is preliminary data.</text>
</comment>
<gene>
    <name evidence="1" type="ORF">SU60_16480</name>
</gene>
<evidence type="ECO:0000313" key="2">
    <source>
        <dbReference type="Proteomes" id="UP000031977"/>
    </source>
</evidence>
<dbReference type="EMBL" id="JXOK01000063">
    <property type="protein sequence ID" value="KIN09934.1"/>
    <property type="molecule type" value="Genomic_DNA"/>
</dbReference>
<name>A0A0C3DEY2_9VIBR</name>
<protein>
    <submittedName>
        <fullName evidence="1">Uncharacterized protein</fullName>
    </submittedName>
</protein>
<accession>A0A0C3DEY2</accession>
<organism evidence="1 2">
    <name type="scientific">Vibrio mytili</name>
    <dbReference type="NCBI Taxonomy" id="50718"/>
    <lineage>
        <taxon>Bacteria</taxon>
        <taxon>Pseudomonadati</taxon>
        <taxon>Pseudomonadota</taxon>
        <taxon>Gammaproteobacteria</taxon>
        <taxon>Vibrionales</taxon>
        <taxon>Vibrionaceae</taxon>
        <taxon>Vibrio</taxon>
    </lineage>
</organism>